<dbReference type="PANTHER" id="PTHR10492:SF101">
    <property type="entry name" value="ATP-DEPENDENT DNA HELICASE"/>
    <property type="match status" value="1"/>
</dbReference>
<accession>A0A1J3K6U0</accession>
<protein>
    <submittedName>
        <fullName evidence="1">Uncharacterized protein</fullName>
    </submittedName>
</protein>
<name>A0A1J3K6U0_NOCCA</name>
<gene>
    <name evidence="1" type="ORF">MP_TR7873_c10_g1_i1_g.22900</name>
</gene>
<dbReference type="AlphaFoldDB" id="A0A1J3K6U0"/>
<sequence length="207" mass="24410">MEKVVTCKLIEKTMMLAWFQLNLVNAKARELTYVQIPNFFVYIAKEKRWKERETGFAIGRINYAPRKIEDAYYCRVLLNVVRGPTSFNDIKTYNGVLYPSYKDSCYARGLLEDDQEYIDDIMRRSFTCSEAQLRQLFVTMLNSDSPTSPEVVWNKTWEVLCDDIEMTKRSELNRPGIELMTRDLASVFFVCFTILYDDIYKLFGLRI</sequence>
<dbReference type="PANTHER" id="PTHR10492">
    <property type="match status" value="1"/>
</dbReference>
<proteinExistence type="predicted"/>
<dbReference type="EMBL" id="GEVM01005564">
    <property type="protein sequence ID" value="JAV00375.1"/>
    <property type="molecule type" value="Transcribed_RNA"/>
</dbReference>
<evidence type="ECO:0000313" key="1">
    <source>
        <dbReference type="EMBL" id="JAV00375.1"/>
    </source>
</evidence>
<organism evidence="1">
    <name type="scientific">Noccaea caerulescens</name>
    <name type="common">Alpine penny-cress</name>
    <name type="synonym">Thlaspi caerulescens</name>
    <dbReference type="NCBI Taxonomy" id="107243"/>
    <lineage>
        <taxon>Eukaryota</taxon>
        <taxon>Viridiplantae</taxon>
        <taxon>Streptophyta</taxon>
        <taxon>Embryophyta</taxon>
        <taxon>Tracheophyta</taxon>
        <taxon>Spermatophyta</taxon>
        <taxon>Magnoliopsida</taxon>
        <taxon>eudicotyledons</taxon>
        <taxon>Gunneridae</taxon>
        <taxon>Pentapetalae</taxon>
        <taxon>rosids</taxon>
        <taxon>malvids</taxon>
        <taxon>Brassicales</taxon>
        <taxon>Brassicaceae</taxon>
        <taxon>Coluteocarpeae</taxon>
        <taxon>Noccaea</taxon>
    </lineage>
</organism>
<reference evidence="1" key="1">
    <citation type="submission" date="2016-07" db="EMBL/GenBank/DDBJ databases">
        <title>De novo transcriptome assembly of four accessions of the metal hyperaccumulator plant Noccaea caerulescens.</title>
        <authorList>
            <person name="Blande D."/>
            <person name="Halimaa P."/>
            <person name="Tervahauta A.I."/>
            <person name="Aarts M.G."/>
            <person name="Karenlampi S.O."/>
        </authorList>
    </citation>
    <scope>NUCLEOTIDE SEQUENCE</scope>
</reference>